<reference evidence="1 2" key="1">
    <citation type="submission" date="2020-09" db="EMBL/GenBank/DDBJ databases">
        <title>Complete genome sequence of altererythrobacter flavus SS-21NJ, isolated from Dongying oil sludge in Shandong province.</title>
        <authorList>
            <person name="Sun S."/>
            <person name="Zhang Z."/>
        </authorList>
    </citation>
    <scope>NUCLEOTIDE SEQUENCE [LARGE SCALE GENOMIC DNA]</scope>
    <source>
        <strain evidence="1 2">SS-21NJ</strain>
    </source>
</reference>
<protein>
    <submittedName>
        <fullName evidence="1">Uncharacterized protein</fullName>
    </submittedName>
</protein>
<keyword evidence="2" id="KW-1185">Reference proteome</keyword>
<sequence length="88" mass="9868">MDMNDLMLRYFGTLDLSAVAPAALPAGIDRMQVDFGLEKDRGKRFALWSLLHMFDAAPNLDVAFKDEADREAARNLMDMMAAQMPDSE</sequence>
<evidence type="ECO:0000313" key="2">
    <source>
        <dbReference type="Proteomes" id="UP000663637"/>
    </source>
</evidence>
<proteinExistence type="predicted"/>
<dbReference type="EMBL" id="CP061510">
    <property type="protein sequence ID" value="QSB45246.1"/>
    <property type="molecule type" value="Genomic_DNA"/>
</dbReference>
<dbReference type="Proteomes" id="UP000663637">
    <property type="component" value="Chromosome"/>
</dbReference>
<dbReference type="RefSeq" id="WP_205443976.1">
    <property type="nucleotide sequence ID" value="NZ_CP061510.1"/>
</dbReference>
<accession>A0ABX7KAH1</accession>
<evidence type="ECO:0000313" key="1">
    <source>
        <dbReference type="EMBL" id="QSB45246.1"/>
    </source>
</evidence>
<gene>
    <name evidence="1" type="ORF">IDJ81_03650</name>
</gene>
<name>A0ABX7KAH1_9SPHN</name>
<organism evidence="1 2">
    <name type="scientific">Tsuneonella flava</name>
    <dbReference type="NCBI Taxonomy" id="2055955"/>
    <lineage>
        <taxon>Bacteria</taxon>
        <taxon>Pseudomonadati</taxon>
        <taxon>Pseudomonadota</taxon>
        <taxon>Alphaproteobacteria</taxon>
        <taxon>Sphingomonadales</taxon>
        <taxon>Erythrobacteraceae</taxon>
        <taxon>Tsuneonella</taxon>
    </lineage>
</organism>